<dbReference type="PATRIC" id="fig|1265820.5.peg.1865"/>
<reference evidence="1 2" key="1">
    <citation type="journal article" date="2014" name="Int. J. Syst. Evol. Microbiol.">
        <title>Listeria floridensis sp. nov., Listeria aquatica sp. nov., Listeria cornellensis sp. nov., Listeria riparia sp. nov. and Listeria grandensis sp. nov., from agricultural and natural environments.</title>
        <authorList>
            <person name="den Bakker H.C."/>
            <person name="Warchocki S."/>
            <person name="Wright E.M."/>
            <person name="Allred A.F."/>
            <person name="Ahlstrom C."/>
            <person name="Manuel C.S."/>
            <person name="Stasiewicz M.J."/>
            <person name="Burrell A."/>
            <person name="Roof S."/>
            <person name="Strawn L."/>
            <person name="Fortes E.D."/>
            <person name="Nightingale K.K."/>
            <person name="Kephart D."/>
            <person name="Wiedmann M."/>
        </authorList>
    </citation>
    <scope>NUCLEOTIDE SEQUENCE [LARGE SCALE GENOMIC DNA]</scope>
    <source>
        <strain evidence="2">FSL F6-969</strain>
    </source>
</reference>
<gene>
    <name evidence="1" type="ORF">PCORN_09537</name>
</gene>
<dbReference type="Gene3D" id="3.90.190.20">
    <property type="entry name" value="Mur ligase, C-terminal domain"/>
    <property type="match status" value="1"/>
</dbReference>
<dbReference type="STRING" id="1265820.PCORN_09537"/>
<sequence>MISLLNDIENVQIYITTFDYPRALTKNDIKQIAITNNITSVENWENILNSWMESEEEEVILITGSLYFISEVRKTLLNS</sequence>
<dbReference type="GO" id="GO:0016881">
    <property type="term" value="F:acid-amino acid ligase activity"/>
    <property type="evidence" value="ECO:0007669"/>
    <property type="project" value="InterPro"/>
</dbReference>
<dbReference type="SUPFAM" id="SSF53244">
    <property type="entry name" value="MurD-like peptide ligases, peptide-binding domain"/>
    <property type="match status" value="1"/>
</dbReference>
<accession>W7C1E6</accession>
<evidence type="ECO:0000313" key="2">
    <source>
        <dbReference type="Proteomes" id="UP000019254"/>
    </source>
</evidence>
<organism evidence="1 2">
    <name type="scientific">Listeria cornellensis FSL F6-0969</name>
    <dbReference type="NCBI Taxonomy" id="1265820"/>
    <lineage>
        <taxon>Bacteria</taxon>
        <taxon>Bacillati</taxon>
        <taxon>Bacillota</taxon>
        <taxon>Bacilli</taxon>
        <taxon>Bacillales</taxon>
        <taxon>Listeriaceae</taxon>
        <taxon>Listeria</taxon>
    </lineage>
</organism>
<protein>
    <submittedName>
        <fullName evidence="1">Folylpolyglutamate synthase</fullName>
    </submittedName>
</protein>
<keyword evidence="2" id="KW-1185">Reference proteome</keyword>
<dbReference type="EMBL" id="AODE01000019">
    <property type="protein sequence ID" value="EUJ29421.1"/>
    <property type="molecule type" value="Genomic_DNA"/>
</dbReference>
<proteinExistence type="predicted"/>
<dbReference type="AlphaFoldDB" id="W7C1E6"/>
<name>W7C1E6_9LIST</name>
<dbReference type="Proteomes" id="UP000019254">
    <property type="component" value="Unassembled WGS sequence"/>
</dbReference>
<comment type="caution">
    <text evidence="1">The sequence shown here is derived from an EMBL/GenBank/DDBJ whole genome shotgun (WGS) entry which is preliminary data.</text>
</comment>
<evidence type="ECO:0000313" key="1">
    <source>
        <dbReference type="EMBL" id="EUJ29421.1"/>
    </source>
</evidence>
<dbReference type="InterPro" id="IPR036615">
    <property type="entry name" value="Mur_ligase_C_dom_sf"/>
</dbReference>